<feature type="transmembrane region" description="Helical" evidence="17">
    <location>
        <begin position="20"/>
        <end position="40"/>
    </location>
</feature>
<evidence type="ECO:0000256" key="7">
    <source>
        <dbReference type="ARBA" id="ARBA00022519"/>
    </source>
</evidence>
<dbReference type="AlphaFoldDB" id="A0AAX3TAD8"/>
<dbReference type="InterPro" id="IPR050445">
    <property type="entry name" value="Bact_polysacc_biosynth/exp"/>
</dbReference>
<dbReference type="SUPFAM" id="SSF52540">
    <property type="entry name" value="P-loop containing nucleoside triphosphate hydrolases"/>
    <property type="match status" value="1"/>
</dbReference>
<dbReference type="CDD" id="cd05387">
    <property type="entry name" value="BY-kinase"/>
    <property type="match status" value="1"/>
</dbReference>
<dbReference type="EMBL" id="CP121270">
    <property type="protein sequence ID" value="WFP25932.1"/>
    <property type="molecule type" value="Genomic_DNA"/>
</dbReference>
<feature type="domain" description="Polysaccharide chain length determinant N-terminal" evidence="18">
    <location>
        <begin position="13"/>
        <end position="95"/>
    </location>
</feature>
<accession>A0AAX3TAD8</accession>
<dbReference type="EC" id="2.7.10.2" evidence="5"/>
<sequence>MDVDYTRLVQVVVRELKRSWWVVIGCALLGGVMALALSWFTTPMFRSTSSVYVTSGATDANSISAYQGSLASEQRVESYAKLAQSEIVIQKAIDDSGLDISLPKAVAAVEASPLPGTVMLSISASSPDRYLAAELTNAVALAMTGYVETLEKPTGGGDPLAKLTVVTRAVPSVYPVSPKTQRNVGVGLVGGCVVGLIGAAARHRFDSKVRSSDDLTRLTDQSVLASIPTDSSLSAGGSIDFSTGSSGAAEAYRKLRTNLSFVRVDMPTPVVLVTSPSPGEGKTTTAVNLAFSLAENGNRVVLVDADLRRPSVAVRLGINGDLGLTNFVSGGAALTDLIQTVGDGVLQVLASGPIPPNPAELLDSFKARDLFRALSESYDYVIIDSPPVLPVTDSSIIARWADGVLLVVRSDATNSRDVVAAISQLSNSQSGLLGTVLNGVDPTGGYERYTYYGRVDQNADVAGDVSGVSLSSMQARR</sequence>
<dbReference type="InterPro" id="IPR005702">
    <property type="entry name" value="Wzc-like_C"/>
</dbReference>
<dbReference type="InterPro" id="IPR027417">
    <property type="entry name" value="P-loop_NTPase"/>
</dbReference>
<dbReference type="InterPro" id="IPR025669">
    <property type="entry name" value="AAA_dom"/>
</dbReference>
<evidence type="ECO:0000256" key="5">
    <source>
        <dbReference type="ARBA" id="ARBA00011903"/>
    </source>
</evidence>
<evidence type="ECO:0000256" key="10">
    <source>
        <dbReference type="ARBA" id="ARBA00022741"/>
    </source>
</evidence>
<dbReference type="PANTHER" id="PTHR32309:SF13">
    <property type="entry name" value="FERRIC ENTEROBACTIN TRANSPORT PROTEIN FEPE"/>
    <property type="match status" value="1"/>
</dbReference>
<keyword evidence="6" id="KW-1003">Cell membrane</keyword>
<evidence type="ECO:0000256" key="16">
    <source>
        <dbReference type="ARBA" id="ARBA00051245"/>
    </source>
</evidence>
<proteinExistence type="inferred from homology"/>
<comment type="similarity">
    <text evidence="2">Belongs to the CpsC/CapA family.</text>
</comment>
<dbReference type="GO" id="GO:0005886">
    <property type="term" value="C:plasma membrane"/>
    <property type="evidence" value="ECO:0007669"/>
    <property type="project" value="UniProtKB-SubCell"/>
</dbReference>
<name>A0AAX3TAD8_9ACTN</name>
<evidence type="ECO:0000256" key="8">
    <source>
        <dbReference type="ARBA" id="ARBA00022679"/>
    </source>
</evidence>
<evidence type="ECO:0000256" key="2">
    <source>
        <dbReference type="ARBA" id="ARBA00006683"/>
    </source>
</evidence>
<keyword evidence="10" id="KW-0547">Nucleotide-binding</keyword>
<dbReference type="GO" id="GO:0005524">
    <property type="term" value="F:ATP binding"/>
    <property type="evidence" value="ECO:0007669"/>
    <property type="project" value="UniProtKB-KW"/>
</dbReference>
<evidence type="ECO:0000256" key="3">
    <source>
        <dbReference type="ARBA" id="ARBA00007316"/>
    </source>
</evidence>
<evidence type="ECO:0000259" key="18">
    <source>
        <dbReference type="Pfam" id="PF02706"/>
    </source>
</evidence>
<dbReference type="NCBIfam" id="TIGR01007">
    <property type="entry name" value="eps_fam"/>
    <property type="match status" value="1"/>
</dbReference>
<keyword evidence="11" id="KW-0418">Kinase</keyword>
<evidence type="ECO:0000256" key="4">
    <source>
        <dbReference type="ARBA" id="ARBA00008883"/>
    </source>
</evidence>
<evidence type="ECO:0000313" key="21">
    <source>
        <dbReference type="Proteomes" id="UP001213504"/>
    </source>
</evidence>
<dbReference type="PANTHER" id="PTHR32309">
    <property type="entry name" value="TYROSINE-PROTEIN KINASE"/>
    <property type="match status" value="1"/>
</dbReference>
<evidence type="ECO:0000256" key="1">
    <source>
        <dbReference type="ARBA" id="ARBA00004429"/>
    </source>
</evidence>
<evidence type="ECO:0000256" key="13">
    <source>
        <dbReference type="ARBA" id="ARBA00022989"/>
    </source>
</evidence>
<evidence type="ECO:0000256" key="17">
    <source>
        <dbReference type="SAM" id="Phobius"/>
    </source>
</evidence>
<keyword evidence="9 17" id="KW-0812">Transmembrane</keyword>
<dbReference type="Proteomes" id="UP001213504">
    <property type="component" value="Chromosome"/>
</dbReference>
<evidence type="ECO:0000256" key="12">
    <source>
        <dbReference type="ARBA" id="ARBA00022840"/>
    </source>
</evidence>
<dbReference type="GO" id="GO:0042802">
    <property type="term" value="F:identical protein binding"/>
    <property type="evidence" value="ECO:0007669"/>
    <property type="project" value="UniProtKB-ARBA"/>
</dbReference>
<dbReference type="Pfam" id="PF13614">
    <property type="entry name" value="AAA_31"/>
    <property type="match status" value="1"/>
</dbReference>
<evidence type="ECO:0000256" key="6">
    <source>
        <dbReference type="ARBA" id="ARBA00022475"/>
    </source>
</evidence>
<evidence type="ECO:0000256" key="15">
    <source>
        <dbReference type="ARBA" id="ARBA00023137"/>
    </source>
</evidence>
<dbReference type="Pfam" id="PF02706">
    <property type="entry name" value="Wzz"/>
    <property type="match status" value="1"/>
</dbReference>
<evidence type="ECO:0000259" key="19">
    <source>
        <dbReference type="Pfam" id="PF13614"/>
    </source>
</evidence>
<comment type="similarity">
    <text evidence="4">Belongs to the etk/wzc family.</text>
</comment>
<organism evidence="20 21">
    <name type="scientific">Gordonia hongkongensis</name>
    <dbReference type="NCBI Taxonomy" id="1701090"/>
    <lineage>
        <taxon>Bacteria</taxon>
        <taxon>Bacillati</taxon>
        <taxon>Actinomycetota</taxon>
        <taxon>Actinomycetes</taxon>
        <taxon>Mycobacteriales</taxon>
        <taxon>Gordoniaceae</taxon>
        <taxon>Gordonia</taxon>
    </lineage>
</organism>
<dbReference type="GO" id="GO:0004715">
    <property type="term" value="F:non-membrane spanning protein tyrosine kinase activity"/>
    <property type="evidence" value="ECO:0007669"/>
    <property type="project" value="UniProtKB-EC"/>
</dbReference>
<keyword evidence="14 17" id="KW-0472">Membrane</keyword>
<dbReference type="InterPro" id="IPR003856">
    <property type="entry name" value="LPS_length_determ_N"/>
</dbReference>
<dbReference type="FunFam" id="3.40.50.300:FF:000527">
    <property type="entry name" value="Tyrosine-protein kinase etk"/>
    <property type="match status" value="1"/>
</dbReference>
<evidence type="ECO:0000256" key="11">
    <source>
        <dbReference type="ARBA" id="ARBA00022777"/>
    </source>
</evidence>
<evidence type="ECO:0000256" key="9">
    <source>
        <dbReference type="ARBA" id="ARBA00022692"/>
    </source>
</evidence>
<keyword evidence="7" id="KW-0997">Cell inner membrane</keyword>
<keyword evidence="15" id="KW-0829">Tyrosine-protein kinase</keyword>
<keyword evidence="13 17" id="KW-1133">Transmembrane helix</keyword>
<dbReference type="Gene3D" id="3.40.50.300">
    <property type="entry name" value="P-loop containing nucleotide triphosphate hydrolases"/>
    <property type="match status" value="1"/>
</dbReference>
<dbReference type="RefSeq" id="WP_165630447.1">
    <property type="nucleotide sequence ID" value="NZ_CP121270.1"/>
</dbReference>
<gene>
    <name evidence="20" type="ORF">P9A14_05315</name>
</gene>
<comment type="catalytic activity">
    <reaction evidence="16">
        <text>L-tyrosyl-[protein] + ATP = O-phospho-L-tyrosyl-[protein] + ADP + H(+)</text>
        <dbReference type="Rhea" id="RHEA:10596"/>
        <dbReference type="Rhea" id="RHEA-COMP:10136"/>
        <dbReference type="Rhea" id="RHEA-COMP:20101"/>
        <dbReference type="ChEBI" id="CHEBI:15378"/>
        <dbReference type="ChEBI" id="CHEBI:30616"/>
        <dbReference type="ChEBI" id="CHEBI:46858"/>
        <dbReference type="ChEBI" id="CHEBI:61978"/>
        <dbReference type="ChEBI" id="CHEBI:456216"/>
        <dbReference type="EC" id="2.7.10.2"/>
    </reaction>
</comment>
<keyword evidence="12" id="KW-0067">ATP-binding</keyword>
<reference evidence="20" key="1">
    <citation type="submission" date="2023-04" db="EMBL/GenBank/DDBJ databases">
        <title>Complete genome sequence of a phthalic acid esters degrading bacterial strain.</title>
        <authorList>
            <person name="Weng L."/>
            <person name="Jia Y."/>
            <person name="Ren L."/>
        </authorList>
    </citation>
    <scope>NUCLEOTIDE SEQUENCE</scope>
    <source>
        <strain evidence="20">RL-LY01</strain>
    </source>
</reference>
<evidence type="ECO:0000313" key="20">
    <source>
        <dbReference type="EMBL" id="WFP25932.1"/>
    </source>
</evidence>
<keyword evidence="8 20" id="KW-0808">Transferase</keyword>
<comment type="subcellular location">
    <subcellularLocation>
        <location evidence="1">Cell inner membrane</location>
        <topology evidence="1">Multi-pass membrane protein</topology>
    </subcellularLocation>
</comment>
<protein>
    <recommendedName>
        <fullName evidence="5">non-specific protein-tyrosine kinase</fullName>
        <ecNumber evidence="5">2.7.10.2</ecNumber>
    </recommendedName>
</protein>
<feature type="domain" description="AAA" evidence="19">
    <location>
        <begin position="279"/>
        <end position="412"/>
    </location>
</feature>
<evidence type="ECO:0000256" key="14">
    <source>
        <dbReference type="ARBA" id="ARBA00023136"/>
    </source>
</evidence>
<comment type="similarity">
    <text evidence="3">Belongs to the CpsD/CapB family.</text>
</comment>